<evidence type="ECO:0000313" key="3">
    <source>
        <dbReference type="Proteomes" id="UP000708208"/>
    </source>
</evidence>
<evidence type="ECO:0000256" key="1">
    <source>
        <dbReference type="SAM" id="MobiDB-lite"/>
    </source>
</evidence>
<organism evidence="2 3">
    <name type="scientific">Allacma fusca</name>
    <dbReference type="NCBI Taxonomy" id="39272"/>
    <lineage>
        <taxon>Eukaryota</taxon>
        <taxon>Metazoa</taxon>
        <taxon>Ecdysozoa</taxon>
        <taxon>Arthropoda</taxon>
        <taxon>Hexapoda</taxon>
        <taxon>Collembola</taxon>
        <taxon>Symphypleona</taxon>
        <taxon>Sminthuridae</taxon>
        <taxon>Allacma</taxon>
    </lineage>
</organism>
<reference evidence="2" key="1">
    <citation type="submission" date="2021-06" db="EMBL/GenBank/DDBJ databases">
        <authorList>
            <person name="Hodson N. C."/>
            <person name="Mongue J. A."/>
            <person name="Jaron S. K."/>
        </authorList>
    </citation>
    <scope>NUCLEOTIDE SEQUENCE</scope>
</reference>
<protein>
    <submittedName>
        <fullName evidence="2">Uncharacterized protein</fullName>
    </submittedName>
</protein>
<evidence type="ECO:0000313" key="2">
    <source>
        <dbReference type="EMBL" id="CAG7825248.1"/>
    </source>
</evidence>
<gene>
    <name evidence="2" type="ORF">AFUS01_LOCUS35371</name>
</gene>
<dbReference type="Proteomes" id="UP000708208">
    <property type="component" value="Unassembled WGS sequence"/>
</dbReference>
<keyword evidence="3" id="KW-1185">Reference proteome</keyword>
<sequence>MLLLEEQQSSNKILLNGSDALLAASAVAPTRRKSASPSAARALPRESVFEMRNSTIVNEREAVVAASAVVVPPNGSHFRLSPHKNGMKKGRGWNMGLKDISSSSGGLPTKFRESNIKVTTRSSAANAKIKTRSSARDGPCYVSPKQPGRIEGSDPRSRSRLLRRRVNLRQLGDSKSYFGPAKVPSAG</sequence>
<proteinExistence type="predicted"/>
<accession>A0A8J2L2P3</accession>
<name>A0A8J2L2P3_9HEXA</name>
<dbReference type="EMBL" id="CAJVCH010535581">
    <property type="protein sequence ID" value="CAG7825248.1"/>
    <property type="molecule type" value="Genomic_DNA"/>
</dbReference>
<feature type="region of interest" description="Disordered" evidence="1">
    <location>
        <begin position="122"/>
        <end position="160"/>
    </location>
</feature>
<dbReference type="AlphaFoldDB" id="A0A8J2L2P3"/>
<feature type="non-terminal residue" evidence="2">
    <location>
        <position position="187"/>
    </location>
</feature>
<comment type="caution">
    <text evidence="2">The sequence shown here is derived from an EMBL/GenBank/DDBJ whole genome shotgun (WGS) entry which is preliminary data.</text>
</comment>